<organism evidence="1 2">
    <name type="scientific">Thiothrix winogradskyi</name>
    <dbReference type="NCBI Taxonomy" id="96472"/>
    <lineage>
        <taxon>Bacteria</taxon>
        <taxon>Pseudomonadati</taxon>
        <taxon>Pseudomonadota</taxon>
        <taxon>Gammaproteobacteria</taxon>
        <taxon>Thiotrichales</taxon>
        <taxon>Thiotrichaceae</taxon>
        <taxon>Thiothrix</taxon>
    </lineage>
</organism>
<dbReference type="Proteomes" id="UP001054801">
    <property type="component" value="Chromosome"/>
</dbReference>
<keyword evidence="2" id="KW-1185">Reference proteome</keyword>
<dbReference type="PANTHER" id="PTHR10098:SF108">
    <property type="entry name" value="TETRATRICOPEPTIDE REPEAT PROTEIN 28"/>
    <property type="match status" value="1"/>
</dbReference>
<protein>
    <submittedName>
        <fullName evidence="1">Uncharacterized protein</fullName>
    </submittedName>
</protein>
<proteinExistence type="predicted"/>
<dbReference type="PANTHER" id="PTHR10098">
    <property type="entry name" value="RAPSYN-RELATED"/>
    <property type="match status" value="1"/>
</dbReference>
<dbReference type="Gene3D" id="1.25.40.10">
    <property type="entry name" value="Tetratricopeptide repeat domain"/>
    <property type="match status" value="1"/>
</dbReference>
<evidence type="ECO:0000313" key="2">
    <source>
        <dbReference type="Proteomes" id="UP001054801"/>
    </source>
</evidence>
<name>A0ABY3T1D2_9GAMM</name>
<reference evidence="1" key="1">
    <citation type="journal article" date="2022" name="Microorganisms">
        <title>Two New Species of Filamentous Sulfur Bacteria of the Genus Thiothrix, Thiothrix winogradskyi sp. nov. and 'Candidatus Thiothrix sulfatifontis' sp. nov.</title>
        <authorList>
            <person name="Ravin N.V."/>
            <person name="Rossetti S."/>
            <person name="Beletsky A.V."/>
            <person name="Kadnikov V.V."/>
            <person name="Rudenko T.S."/>
            <person name="Smolyakov D.D."/>
            <person name="Moskvitina M.I."/>
            <person name="Gureeva M.V."/>
            <person name="Mardanov A.V."/>
            <person name="Grabovich M.Y."/>
        </authorList>
    </citation>
    <scope>NUCLEOTIDE SEQUENCE</scope>
    <source>
        <strain evidence="1">CT3</strain>
    </source>
</reference>
<dbReference type="InterPro" id="IPR011990">
    <property type="entry name" value="TPR-like_helical_dom_sf"/>
</dbReference>
<sequence length="518" mass="57261">MPRPCRLHSENPQTLHAADLKKKLAQLPGLLPVTTGNEQDRDVENALRLRAVEVAAGNPRLLEWLHGVLQERSLPISSLLDKLEQEEARFREDVLISELVDAQTPAVRHTLACAALYRLPVVLAAIEALSDDPQTAQHLQTAARVGLVEITPTLDGDHYFVSNLLDSALADTLDVSERQPLAAKASQYLFETTKDGRSEAWSLEIVRLAVLGQEQAIALEVGDLLADEMRIQSRYREIETLCNSILALGDSCRILAQLTVASMTLGYSNASKHIERAVSLLPVDRSNLSNEKLKETAFTLGVYADILQARGQLDEALNIRENHELPVYEKLGDVRSKAVTMGKIADILQARGQLDEALNIRQTEQLPVYEKLGDVREKAVTMGKIADILQARGQLDDALNIRENHELPVYEKLGDVRSKAVTMGQIADILQARGQLDDALNIRENHELPVYEKLGDVRELLVGRAKLAMLLWQMDAAANAARVQELLCLALSDARRLRIPEAGIIENILSQMGLSCDP</sequence>
<dbReference type="RefSeq" id="WP_236499163.1">
    <property type="nucleotide sequence ID" value="NZ_CP091244.1"/>
</dbReference>
<dbReference type="SUPFAM" id="SSF48452">
    <property type="entry name" value="TPR-like"/>
    <property type="match status" value="1"/>
</dbReference>
<accession>A0ABY3T1D2</accession>
<dbReference type="EMBL" id="CP091244">
    <property type="protein sequence ID" value="UJS24581.1"/>
    <property type="molecule type" value="Genomic_DNA"/>
</dbReference>
<gene>
    <name evidence="1" type="ORF">L2Y54_00710</name>
</gene>
<evidence type="ECO:0000313" key="1">
    <source>
        <dbReference type="EMBL" id="UJS24581.1"/>
    </source>
</evidence>